<sequence length="127" mass="14813">MEIPEEYKDFNIGKDPDQEDGIGETNQYPIVPINPLYLQTILAPGKAVRVRKDIDLMKSNMREYEKISFYWKVDQLTDFENIEIYSRTKDIKFLIPLGCEDEIIGVQFIQTGEIYIACSRVREDLDA</sequence>
<reference evidence="5" key="1">
    <citation type="submission" date="2023-07" db="EMBL/GenBank/DDBJ databases">
        <authorList>
            <consortium name="AG Swart"/>
            <person name="Singh M."/>
            <person name="Singh A."/>
            <person name="Seah K."/>
            <person name="Emmerich C."/>
        </authorList>
    </citation>
    <scope>NUCLEOTIDE SEQUENCE</scope>
    <source>
        <strain evidence="5">DP1</strain>
    </source>
</reference>
<evidence type="ECO:0000313" key="6">
    <source>
        <dbReference type="Proteomes" id="UP001295684"/>
    </source>
</evidence>
<feature type="region of interest" description="Disordered" evidence="4">
    <location>
        <begin position="1"/>
        <end position="26"/>
    </location>
</feature>
<dbReference type="GO" id="GO:0005085">
    <property type="term" value="F:guanyl-nucleotide exchange factor activity"/>
    <property type="evidence" value="ECO:0007669"/>
    <property type="project" value="UniProtKB-KW"/>
</dbReference>
<dbReference type="Gene3D" id="2.170.150.10">
    <property type="entry name" value="Metal Binding Protein, Guanine Nucleotide Exchange Factor, Chain A"/>
    <property type="match status" value="1"/>
</dbReference>
<evidence type="ECO:0000256" key="4">
    <source>
        <dbReference type="SAM" id="MobiDB-lite"/>
    </source>
</evidence>
<dbReference type="InterPro" id="IPR011323">
    <property type="entry name" value="Mss4/transl-control_tumour"/>
</dbReference>
<comment type="caution">
    <text evidence="5">The sequence shown here is derived from an EMBL/GenBank/DDBJ whole genome shotgun (WGS) entry which is preliminary data.</text>
</comment>
<keyword evidence="1" id="KW-0813">Transport</keyword>
<keyword evidence="6" id="KW-1185">Reference proteome</keyword>
<dbReference type="AlphaFoldDB" id="A0AAD2D8D9"/>
<keyword evidence="3" id="KW-0653">Protein transport</keyword>
<keyword evidence="2" id="KW-0344">Guanine-nucleotide releasing factor</keyword>
<dbReference type="EMBL" id="CAMPGE010025655">
    <property type="protein sequence ID" value="CAI2383391.1"/>
    <property type="molecule type" value="Genomic_DNA"/>
</dbReference>
<accession>A0AAD2D8D9</accession>
<feature type="compositionally biased region" description="Basic and acidic residues" evidence="4">
    <location>
        <begin position="1"/>
        <end position="16"/>
    </location>
</feature>
<evidence type="ECO:0000256" key="1">
    <source>
        <dbReference type="ARBA" id="ARBA00022448"/>
    </source>
</evidence>
<dbReference type="Pfam" id="PF04421">
    <property type="entry name" value="Mss4"/>
    <property type="match status" value="1"/>
</dbReference>
<evidence type="ECO:0000256" key="2">
    <source>
        <dbReference type="ARBA" id="ARBA00022658"/>
    </source>
</evidence>
<dbReference type="GO" id="GO:0007264">
    <property type="term" value="P:small GTPase-mediated signal transduction"/>
    <property type="evidence" value="ECO:0007669"/>
    <property type="project" value="InterPro"/>
</dbReference>
<dbReference type="GO" id="GO:0015031">
    <property type="term" value="P:protein transport"/>
    <property type="evidence" value="ECO:0007669"/>
    <property type="project" value="UniProtKB-KW"/>
</dbReference>
<dbReference type="SUPFAM" id="SSF51316">
    <property type="entry name" value="Mss4-like"/>
    <property type="match status" value="1"/>
</dbReference>
<proteinExistence type="predicted"/>
<evidence type="ECO:0000313" key="5">
    <source>
        <dbReference type="EMBL" id="CAI2383391.1"/>
    </source>
</evidence>
<dbReference type="InterPro" id="IPR007515">
    <property type="entry name" value="Mss4"/>
</dbReference>
<organism evidence="5 6">
    <name type="scientific">Euplotes crassus</name>
    <dbReference type="NCBI Taxonomy" id="5936"/>
    <lineage>
        <taxon>Eukaryota</taxon>
        <taxon>Sar</taxon>
        <taxon>Alveolata</taxon>
        <taxon>Ciliophora</taxon>
        <taxon>Intramacronucleata</taxon>
        <taxon>Spirotrichea</taxon>
        <taxon>Hypotrichia</taxon>
        <taxon>Euplotida</taxon>
        <taxon>Euplotidae</taxon>
        <taxon>Moneuplotes</taxon>
    </lineage>
</organism>
<evidence type="ECO:0000256" key="3">
    <source>
        <dbReference type="ARBA" id="ARBA00022927"/>
    </source>
</evidence>
<dbReference type="Proteomes" id="UP001295684">
    <property type="component" value="Unassembled WGS sequence"/>
</dbReference>
<protein>
    <submittedName>
        <fullName evidence="5">Uncharacterized protein</fullName>
    </submittedName>
</protein>
<dbReference type="InterPro" id="IPR011057">
    <property type="entry name" value="Mss4-like_sf"/>
</dbReference>
<gene>
    <name evidence="5" type="ORF">ECRASSUSDP1_LOCUS24890</name>
</gene>
<name>A0AAD2D8D9_EUPCR</name>